<feature type="region of interest" description="Disordered" evidence="4">
    <location>
        <begin position="80"/>
        <end position="99"/>
    </location>
</feature>
<accession>A0A368T081</accession>
<dbReference type="Proteomes" id="UP000253318">
    <property type="component" value="Unassembled WGS sequence"/>
</dbReference>
<dbReference type="GO" id="GO:0051301">
    <property type="term" value="P:cell division"/>
    <property type="evidence" value="ECO:0007669"/>
    <property type="project" value="TreeGrafter"/>
</dbReference>
<feature type="domain" description="Clp ATPase C-terminal" evidence="5">
    <location>
        <begin position="1"/>
        <end position="83"/>
    </location>
</feature>
<reference evidence="6 7" key="1">
    <citation type="submission" date="2018-04" db="EMBL/GenBank/DDBJ databases">
        <title>Novel actinobacteria from marine sediment.</title>
        <authorList>
            <person name="Ng Z.Y."/>
            <person name="Tan G.Y.A."/>
        </authorList>
    </citation>
    <scope>NUCLEOTIDE SEQUENCE [LARGE SCALE GENOMIC DNA]</scope>
    <source>
        <strain evidence="6 7">TPS81</strain>
    </source>
</reference>
<proteinExistence type="predicted"/>
<dbReference type="InterPro" id="IPR027417">
    <property type="entry name" value="P-loop_NTPase"/>
</dbReference>
<dbReference type="PANTHER" id="PTHR48102">
    <property type="entry name" value="ATP-DEPENDENT CLP PROTEASE ATP-BINDING SUBUNIT CLPX-LIKE, MITOCHONDRIAL-RELATED"/>
    <property type="match status" value="1"/>
</dbReference>
<dbReference type="GO" id="GO:0009376">
    <property type="term" value="C:HslUV protease complex"/>
    <property type="evidence" value="ECO:0007669"/>
    <property type="project" value="TreeGrafter"/>
</dbReference>
<evidence type="ECO:0000256" key="3">
    <source>
        <dbReference type="ARBA" id="ARBA00022840"/>
    </source>
</evidence>
<dbReference type="Pfam" id="PF10431">
    <property type="entry name" value="ClpB_D2-small"/>
    <property type="match status" value="1"/>
</dbReference>
<evidence type="ECO:0000256" key="1">
    <source>
        <dbReference type="ARBA" id="ARBA00022741"/>
    </source>
</evidence>
<dbReference type="InterPro" id="IPR019489">
    <property type="entry name" value="Clp_ATPase_C"/>
</dbReference>
<keyword evidence="6" id="KW-0378">Hydrolase</keyword>
<evidence type="ECO:0000313" key="7">
    <source>
        <dbReference type="Proteomes" id="UP000253318"/>
    </source>
</evidence>
<keyword evidence="3 6" id="KW-0067">ATP-binding</keyword>
<organism evidence="6 7">
    <name type="scientific">Marinitenerispora sediminis</name>
    <dbReference type="NCBI Taxonomy" id="1931232"/>
    <lineage>
        <taxon>Bacteria</taxon>
        <taxon>Bacillati</taxon>
        <taxon>Actinomycetota</taxon>
        <taxon>Actinomycetes</taxon>
        <taxon>Streptosporangiales</taxon>
        <taxon>Nocardiopsidaceae</taxon>
        <taxon>Marinitenerispora</taxon>
    </lineage>
</organism>
<dbReference type="SMART" id="SM01086">
    <property type="entry name" value="ClpB_D2-small"/>
    <property type="match status" value="1"/>
</dbReference>
<dbReference type="GO" id="GO:0008233">
    <property type="term" value="F:peptidase activity"/>
    <property type="evidence" value="ECO:0007669"/>
    <property type="project" value="UniProtKB-KW"/>
</dbReference>
<evidence type="ECO:0000256" key="2">
    <source>
        <dbReference type="ARBA" id="ARBA00022833"/>
    </source>
</evidence>
<dbReference type="PANTHER" id="PTHR48102:SF7">
    <property type="entry name" value="ATP-DEPENDENT CLP PROTEASE ATP-BINDING SUBUNIT CLPX-LIKE, MITOCHONDRIAL"/>
    <property type="match status" value="1"/>
</dbReference>
<dbReference type="Gene3D" id="1.10.8.60">
    <property type="match status" value="1"/>
</dbReference>
<dbReference type="SUPFAM" id="SSF52540">
    <property type="entry name" value="P-loop containing nucleoside triphosphate hydrolases"/>
    <property type="match status" value="1"/>
</dbReference>
<keyword evidence="1" id="KW-0547">Nucleotide-binding</keyword>
<feature type="non-terminal residue" evidence="6">
    <location>
        <position position="1"/>
    </location>
</feature>
<keyword evidence="7" id="KW-1185">Reference proteome</keyword>
<evidence type="ECO:0000259" key="5">
    <source>
        <dbReference type="SMART" id="SM01086"/>
    </source>
</evidence>
<gene>
    <name evidence="6" type="ORF">DEF24_21810</name>
</gene>
<name>A0A368T081_9ACTN</name>
<feature type="compositionally biased region" description="Basic and acidic residues" evidence="4">
    <location>
        <begin position="85"/>
        <end position="99"/>
    </location>
</feature>
<comment type="caution">
    <text evidence="6">The sequence shown here is derived from an EMBL/GenBank/DDBJ whole genome shotgun (WGS) entry which is preliminary data.</text>
</comment>
<protein>
    <submittedName>
        <fullName evidence="6">ATP-dependent Clp protease ATP-binding subunit ClpX</fullName>
    </submittedName>
</protein>
<sequence length="99" mass="11052">PRNALVKQYQRLFELDNVELEFSADALDAIAEQCLLRRTGARAARAVIEEVLLSVMYELPGREDVARVVVGRDTVLDHVNPTLVPRDRPAGGEPRRESA</sequence>
<keyword evidence="2" id="KW-0862">Zinc</keyword>
<keyword evidence="6" id="KW-0645">Protease</keyword>
<evidence type="ECO:0000256" key="4">
    <source>
        <dbReference type="SAM" id="MobiDB-lite"/>
    </source>
</evidence>
<dbReference type="AlphaFoldDB" id="A0A368T081"/>
<evidence type="ECO:0000313" key="6">
    <source>
        <dbReference type="EMBL" id="RCV52556.1"/>
    </source>
</evidence>
<dbReference type="FunFam" id="1.10.8.60:FF:000002">
    <property type="entry name" value="ATP-dependent Clp protease ATP-binding subunit ClpX"/>
    <property type="match status" value="1"/>
</dbReference>
<dbReference type="EMBL" id="QEIN01000217">
    <property type="protein sequence ID" value="RCV52556.1"/>
    <property type="molecule type" value="Genomic_DNA"/>
</dbReference>
<dbReference type="GO" id="GO:0051603">
    <property type="term" value="P:proteolysis involved in protein catabolic process"/>
    <property type="evidence" value="ECO:0007669"/>
    <property type="project" value="TreeGrafter"/>
</dbReference>
<dbReference type="GO" id="GO:0016887">
    <property type="term" value="F:ATP hydrolysis activity"/>
    <property type="evidence" value="ECO:0007669"/>
    <property type="project" value="TreeGrafter"/>
</dbReference>
<dbReference type="InterPro" id="IPR050052">
    <property type="entry name" value="ATP-dep_Clp_protease_ClpX"/>
</dbReference>
<dbReference type="GO" id="GO:0005524">
    <property type="term" value="F:ATP binding"/>
    <property type="evidence" value="ECO:0007669"/>
    <property type="project" value="UniProtKB-KW"/>
</dbReference>